<gene>
    <name evidence="2" type="ORF">IMZ28_00710</name>
</gene>
<protein>
    <recommendedName>
        <fullName evidence="1">PRTase-CE domain-containing protein</fullName>
    </recommendedName>
</protein>
<accession>A0A7M1S4W6</accession>
<dbReference type="InterPro" id="IPR056920">
    <property type="entry name" value="PRTase-CE"/>
</dbReference>
<evidence type="ECO:0000313" key="3">
    <source>
        <dbReference type="Proteomes" id="UP000595074"/>
    </source>
</evidence>
<proteinExistence type="predicted"/>
<organism evidence="2 3">
    <name type="scientific">Sulfurovum indicum</name>
    <dbReference type="NCBI Taxonomy" id="2779528"/>
    <lineage>
        <taxon>Bacteria</taxon>
        <taxon>Pseudomonadati</taxon>
        <taxon>Campylobacterota</taxon>
        <taxon>Epsilonproteobacteria</taxon>
        <taxon>Campylobacterales</taxon>
        <taxon>Sulfurovaceae</taxon>
        <taxon>Sulfurovum</taxon>
    </lineage>
</organism>
<feature type="domain" description="PRTase-CE" evidence="1">
    <location>
        <begin position="24"/>
        <end position="339"/>
    </location>
</feature>
<dbReference type="AlphaFoldDB" id="A0A7M1S4W6"/>
<keyword evidence="3" id="KW-1185">Reference proteome</keyword>
<dbReference type="EMBL" id="CP063164">
    <property type="protein sequence ID" value="QOR62041.1"/>
    <property type="molecule type" value="Genomic_DNA"/>
</dbReference>
<sequence length="346" mass="40938">MNKKIDKIIKVASDYHKPLTRESVTQWINQFDEVDRIFILKETLHILKQTYISEDQAKNNLRVMLSKLCTKYGFSTVEDFLENVTFLKCQKAYKSQSVLLDMLKTIAQSDYDIDISINDLDNNKYWFYLDDNLSTGSTFFNNIVKTIDTFSYDKFKEQNIRIISCFFYLHVWGFKNTKFRLTKRYTTEIDNKITYHRFNIINNNPRIHSHYNNPAFNCAYCKDTKDVRVIEYLDNLPTMTDYDSMSNKDFAFRPNDRPKVETLFSSKVSRDRYEKIILDKGLDILEKVGDHGKSTRPLGFVNPTYQTLGMGSFVFTWRNISNTCPIVFWWEPNGWKPLFYVANRGL</sequence>
<reference evidence="2 3" key="1">
    <citation type="submission" date="2020-10" db="EMBL/GenBank/DDBJ databases">
        <title>The genome of sulfurovum sp.</title>
        <authorList>
            <person name="Xie S."/>
            <person name="Shao Z."/>
            <person name="Jiang L."/>
        </authorList>
    </citation>
    <scope>NUCLEOTIDE SEQUENCE [LARGE SCALE GENOMIC DNA]</scope>
    <source>
        <strain evidence="2 3">ST-419</strain>
    </source>
</reference>
<dbReference type="Proteomes" id="UP000595074">
    <property type="component" value="Chromosome"/>
</dbReference>
<evidence type="ECO:0000259" key="1">
    <source>
        <dbReference type="Pfam" id="PF24390"/>
    </source>
</evidence>
<dbReference type="RefSeq" id="WP_197548744.1">
    <property type="nucleotide sequence ID" value="NZ_CP063164.1"/>
</dbReference>
<name>A0A7M1S4W6_9BACT</name>
<dbReference type="Pfam" id="PF24390">
    <property type="entry name" value="PRTase-CE"/>
    <property type="match status" value="1"/>
</dbReference>
<evidence type="ECO:0000313" key="2">
    <source>
        <dbReference type="EMBL" id="QOR62041.1"/>
    </source>
</evidence>
<dbReference type="KEGG" id="sinu:IMZ28_00710"/>